<feature type="region of interest" description="Disordered" evidence="2">
    <location>
        <begin position="1"/>
        <end position="29"/>
    </location>
</feature>
<comment type="caution">
    <text evidence="4">The sequence shown here is derived from an EMBL/GenBank/DDBJ whole genome shotgun (WGS) entry which is preliminary data.</text>
</comment>
<dbReference type="AlphaFoldDB" id="A0A2M9CC91"/>
<dbReference type="InterPro" id="IPR011055">
    <property type="entry name" value="Dup_hybrid_motif"/>
</dbReference>
<evidence type="ECO:0000256" key="2">
    <source>
        <dbReference type="SAM" id="MobiDB-lite"/>
    </source>
</evidence>
<organism evidence="4 5">
    <name type="scientific">Sediminihabitans luteus</name>
    <dbReference type="NCBI Taxonomy" id="1138585"/>
    <lineage>
        <taxon>Bacteria</taxon>
        <taxon>Bacillati</taxon>
        <taxon>Actinomycetota</taxon>
        <taxon>Actinomycetes</taxon>
        <taxon>Micrococcales</taxon>
        <taxon>Cellulomonadaceae</taxon>
        <taxon>Sediminihabitans</taxon>
    </lineage>
</organism>
<feature type="compositionally biased region" description="Low complexity" evidence="2">
    <location>
        <begin position="49"/>
        <end position="67"/>
    </location>
</feature>
<protein>
    <submittedName>
        <fullName evidence="4">Peptidase M23-like protein</fullName>
    </submittedName>
</protein>
<name>A0A2M9CC91_9CELL</name>
<feature type="domain" description="M23ase beta-sheet core" evidence="3">
    <location>
        <begin position="93"/>
        <end position="187"/>
    </location>
</feature>
<feature type="region of interest" description="Disordered" evidence="2">
    <location>
        <begin position="49"/>
        <end position="87"/>
    </location>
</feature>
<dbReference type="GO" id="GO:0004222">
    <property type="term" value="F:metalloendopeptidase activity"/>
    <property type="evidence" value="ECO:0007669"/>
    <property type="project" value="TreeGrafter"/>
</dbReference>
<accession>A0A2M9CC91</accession>
<dbReference type="PANTHER" id="PTHR21666:SF289">
    <property type="entry name" value="L-ALA--D-GLU ENDOPEPTIDASE"/>
    <property type="match status" value="1"/>
</dbReference>
<dbReference type="Gene3D" id="2.70.70.10">
    <property type="entry name" value="Glucose Permease (Domain IIA)"/>
    <property type="match status" value="1"/>
</dbReference>
<keyword evidence="1" id="KW-0732">Signal</keyword>
<dbReference type="CDD" id="cd12797">
    <property type="entry name" value="M23_peptidase"/>
    <property type="match status" value="1"/>
</dbReference>
<sequence>MGGATPIRVASATGDTATTGDMATTGAPAGAAPAITLAPTWPGRVAVRTTSAVTTSAGSAPASSPRPQVEPPLAGEPDVVRPFDPPAQDWLAGHRGVDLRAFPGAAVLAPAAGMVTFAGPVAGRPVVVVQHADGLLSSLEPVAPDVRRGDAVGLGDPVGSVADVAGHCMPASCLHWGVRRDDVYLDPMAFLDGGPVVLLPVPPR</sequence>
<evidence type="ECO:0000313" key="4">
    <source>
        <dbReference type="EMBL" id="PJJ68997.1"/>
    </source>
</evidence>
<dbReference type="InterPro" id="IPR016047">
    <property type="entry name" value="M23ase_b-sheet_dom"/>
</dbReference>
<dbReference type="InterPro" id="IPR050570">
    <property type="entry name" value="Cell_wall_metabolism_enzyme"/>
</dbReference>
<reference evidence="4 5" key="1">
    <citation type="submission" date="2017-11" db="EMBL/GenBank/DDBJ databases">
        <title>Genomic Encyclopedia of Archaeal and Bacterial Type Strains, Phase II (KMG-II): From Individual Species to Whole Genera.</title>
        <authorList>
            <person name="Goeker M."/>
        </authorList>
    </citation>
    <scope>NUCLEOTIDE SEQUENCE [LARGE SCALE GENOMIC DNA]</scope>
    <source>
        <strain evidence="4 5">DSM 25478</strain>
    </source>
</reference>
<keyword evidence="5" id="KW-1185">Reference proteome</keyword>
<gene>
    <name evidence="4" type="ORF">CLV28_2804</name>
</gene>
<dbReference type="Pfam" id="PF01551">
    <property type="entry name" value="Peptidase_M23"/>
    <property type="match status" value="1"/>
</dbReference>
<dbReference type="Proteomes" id="UP000231693">
    <property type="component" value="Unassembled WGS sequence"/>
</dbReference>
<evidence type="ECO:0000313" key="5">
    <source>
        <dbReference type="Proteomes" id="UP000231693"/>
    </source>
</evidence>
<dbReference type="EMBL" id="PGFE01000006">
    <property type="protein sequence ID" value="PJJ68997.1"/>
    <property type="molecule type" value="Genomic_DNA"/>
</dbReference>
<proteinExistence type="predicted"/>
<dbReference type="PANTHER" id="PTHR21666">
    <property type="entry name" value="PEPTIDASE-RELATED"/>
    <property type="match status" value="1"/>
</dbReference>
<evidence type="ECO:0000259" key="3">
    <source>
        <dbReference type="Pfam" id="PF01551"/>
    </source>
</evidence>
<feature type="compositionally biased region" description="Low complexity" evidence="2">
    <location>
        <begin position="10"/>
        <end position="29"/>
    </location>
</feature>
<dbReference type="SUPFAM" id="SSF51261">
    <property type="entry name" value="Duplicated hybrid motif"/>
    <property type="match status" value="1"/>
</dbReference>
<evidence type="ECO:0000256" key="1">
    <source>
        <dbReference type="ARBA" id="ARBA00022729"/>
    </source>
</evidence>